<dbReference type="InterPro" id="IPR001584">
    <property type="entry name" value="Integrase_cat-core"/>
</dbReference>
<evidence type="ECO:0000259" key="2">
    <source>
        <dbReference type="PROSITE" id="PS50994"/>
    </source>
</evidence>
<protein>
    <recommendedName>
        <fullName evidence="2">Integrase catalytic domain-containing protein</fullName>
    </recommendedName>
</protein>
<comment type="caution">
    <text evidence="3">The sequence shown here is derived from an EMBL/GenBank/DDBJ whole genome shotgun (WGS) entry which is preliminary data.</text>
</comment>
<dbReference type="InterPro" id="IPR057670">
    <property type="entry name" value="SH3_retrovirus"/>
</dbReference>
<reference evidence="3" key="1">
    <citation type="submission" date="2023-03" db="EMBL/GenBank/DDBJ databases">
        <title>Chromosome-scale reference genome and RAD-based genetic map of yellow starthistle (Centaurea solstitialis) reveal putative structural variation and QTLs associated with invader traits.</title>
        <authorList>
            <person name="Reatini B."/>
            <person name="Cang F.A."/>
            <person name="Jiang Q."/>
            <person name="Mckibben M.T.W."/>
            <person name="Barker M.S."/>
            <person name="Rieseberg L.H."/>
            <person name="Dlugosch K.M."/>
        </authorList>
    </citation>
    <scope>NUCLEOTIDE SEQUENCE</scope>
    <source>
        <strain evidence="3">CAN-66</strain>
        <tissue evidence="3">Leaf</tissue>
    </source>
</reference>
<dbReference type="PANTHER" id="PTHR42648">
    <property type="entry name" value="TRANSPOSASE, PUTATIVE-RELATED"/>
    <property type="match status" value="1"/>
</dbReference>
<evidence type="ECO:0000256" key="1">
    <source>
        <dbReference type="SAM" id="MobiDB-lite"/>
    </source>
</evidence>
<gene>
    <name evidence="3" type="ORF">OSB04_019540</name>
</gene>
<dbReference type="PANTHER" id="PTHR42648:SF32">
    <property type="entry name" value="RIBONUCLEASE H-LIKE DOMAIN, GAG-PRE-INTEGRASE DOMAIN PROTEIN-RELATED"/>
    <property type="match status" value="1"/>
</dbReference>
<dbReference type="Gene3D" id="3.30.420.10">
    <property type="entry name" value="Ribonuclease H-like superfamily/Ribonuclease H"/>
    <property type="match status" value="1"/>
</dbReference>
<feature type="compositionally biased region" description="Polar residues" evidence="1">
    <location>
        <begin position="241"/>
        <end position="268"/>
    </location>
</feature>
<dbReference type="InterPro" id="IPR012337">
    <property type="entry name" value="RNaseH-like_sf"/>
</dbReference>
<dbReference type="Proteomes" id="UP001172457">
    <property type="component" value="Chromosome 5"/>
</dbReference>
<dbReference type="EMBL" id="JARYMX010000005">
    <property type="protein sequence ID" value="KAJ9546997.1"/>
    <property type="molecule type" value="Genomic_DNA"/>
</dbReference>
<dbReference type="AlphaFoldDB" id="A0AA38W308"/>
<organism evidence="3 4">
    <name type="scientific">Centaurea solstitialis</name>
    <name type="common">yellow star-thistle</name>
    <dbReference type="NCBI Taxonomy" id="347529"/>
    <lineage>
        <taxon>Eukaryota</taxon>
        <taxon>Viridiplantae</taxon>
        <taxon>Streptophyta</taxon>
        <taxon>Embryophyta</taxon>
        <taxon>Tracheophyta</taxon>
        <taxon>Spermatophyta</taxon>
        <taxon>Magnoliopsida</taxon>
        <taxon>eudicotyledons</taxon>
        <taxon>Gunneridae</taxon>
        <taxon>Pentapetalae</taxon>
        <taxon>asterids</taxon>
        <taxon>campanulids</taxon>
        <taxon>Asterales</taxon>
        <taxon>Asteraceae</taxon>
        <taxon>Carduoideae</taxon>
        <taxon>Cardueae</taxon>
        <taxon>Centaureinae</taxon>
        <taxon>Centaurea</taxon>
    </lineage>
</organism>
<dbReference type="InterPro" id="IPR036397">
    <property type="entry name" value="RNaseH_sf"/>
</dbReference>
<proteinExistence type="predicted"/>
<dbReference type="Pfam" id="PF25597">
    <property type="entry name" value="SH3_retrovirus"/>
    <property type="match status" value="1"/>
</dbReference>
<evidence type="ECO:0000313" key="3">
    <source>
        <dbReference type="EMBL" id="KAJ9546997.1"/>
    </source>
</evidence>
<keyword evidence="4" id="KW-1185">Reference proteome</keyword>
<dbReference type="GO" id="GO:0015074">
    <property type="term" value="P:DNA integration"/>
    <property type="evidence" value="ECO:0007669"/>
    <property type="project" value="InterPro"/>
</dbReference>
<feature type="domain" description="Integrase catalytic" evidence="2">
    <location>
        <begin position="1"/>
        <end position="101"/>
    </location>
</feature>
<evidence type="ECO:0000313" key="4">
    <source>
        <dbReference type="Proteomes" id="UP001172457"/>
    </source>
</evidence>
<dbReference type="SUPFAM" id="SSF53098">
    <property type="entry name" value="Ribonuclease H-like"/>
    <property type="match status" value="1"/>
</dbReference>
<feature type="region of interest" description="Disordered" evidence="1">
    <location>
        <begin position="189"/>
        <end position="271"/>
    </location>
</feature>
<dbReference type="PROSITE" id="PS50994">
    <property type="entry name" value="INTEGRASE"/>
    <property type="match status" value="1"/>
</dbReference>
<accession>A0AA38W308</accession>
<name>A0AA38W308_9ASTR</name>
<sequence>MQVRVIRSDNGTELKNSTIKDYLTSVGITHNFSAPRTPQQNGVVERKNRTLVEATRTMLNASGLPLTFWAKVVSTACYTQNRSLVVKRFEKTPYQLLYSKRPNIKFFHVVGANVIEPVGKFDPKGDDVIFIGYAWDSVAYRVYVPITQIVVDKFTEELKIQAEASPNATITEYLDKLFNDWYEDFEESDRTSASSDKASANDDRASASNSGTSVELPGASTFATLSEPINTEPIPDVPIPATTSLATEPSEPNNSTDPIYVPSASTPEPSAVSHEVIHEISINLNL</sequence>
<dbReference type="GO" id="GO:0003676">
    <property type="term" value="F:nucleic acid binding"/>
    <property type="evidence" value="ECO:0007669"/>
    <property type="project" value="InterPro"/>
</dbReference>
<dbReference type="InterPro" id="IPR039537">
    <property type="entry name" value="Retrotran_Ty1/copia-like"/>
</dbReference>